<feature type="transmembrane region" description="Helical" evidence="8">
    <location>
        <begin position="157"/>
        <end position="175"/>
    </location>
</feature>
<gene>
    <name evidence="8" type="primary">menA</name>
    <name evidence="10" type="ORF">EV678_1338</name>
</gene>
<dbReference type="InterPro" id="IPR044878">
    <property type="entry name" value="UbiA_sf"/>
</dbReference>
<evidence type="ECO:0000313" key="11">
    <source>
        <dbReference type="Proteomes" id="UP000292136"/>
    </source>
</evidence>
<dbReference type="CDD" id="cd13962">
    <property type="entry name" value="PT_UbiA_UBIAD1"/>
    <property type="match status" value="1"/>
</dbReference>
<evidence type="ECO:0000256" key="6">
    <source>
        <dbReference type="ARBA" id="ARBA00022989"/>
    </source>
</evidence>
<dbReference type="PANTHER" id="PTHR13929:SF0">
    <property type="entry name" value="UBIA PRENYLTRANSFERASE DOMAIN-CONTAINING PROTEIN 1"/>
    <property type="match status" value="1"/>
</dbReference>
<feature type="transmembrane region" description="Helical" evidence="8">
    <location>
        <begin position="181"/>
        <end position="200"/>
    </location>
</feature>
<dbReference type="PIRSF" id="PIRSF005355">
    <property type="entry name" value="UBIAD1"/>
    <property type="match status" value="1"/>
</dbReference>
<keyword evidence="5 8" id="KW-0812">Transmembrane</keyword>
<name>A0ABY0IU26_9RHOO</name>
<comment type="function">
    <text evidence="8">Conversion of 1,4-dihydroxy-2-naphthoate (DHNA) to demethylmenaquinone (DMK).</text>
</comment>
<comment type="similarity">
    <text evidence="8">Belongs to the MenA family. Type 1 subfamily.</text>
</comment>
<evidence type="ECO:0000256" key="3">
    <source>
        <dbReference type="ARBA" id="ARBA00022475"/>
    </source>
</evidence>
<keyword evidence="4 8" id="KW-0808">Transferase</keyword>
<dbReference type="Pfam" id="PF01040">
    <property type="entry name" value="UbiA"/>
    <property type="match status" value="1"/>
</dbReference>
<feature type="transmembrane region" description="Helical" evidence="8">
    <location>
        <begin position="282"/>
        <end position="305"/>
    </location>
</feature>
<comment type="caution">
    <text evidence="10">The sequence shown here is derived from an EMBL/GenBank/DDBJ whole genome shotgun (WGS) entry which is preliminary data.</text>
</comment>
<keyword evidence="2 8" id="KW-0474">Menaquinone biosynthesis</keyword>
<evidence type="ECO:0000256" key="1">
    <source>
        <dbReference type="ARBA" id="ARBA00004141"/>
    </source>
</evidence>
<dbReference type="InterPro" id="IPR026046">
    <property type="entry name" value="UBIAD1"/>
</dbReference>
<keyword evidence="11" id="KW-1185">Reference proteome</keyword>
<feature type="transmembrane region" description="Helical" evidence="8">
    <location>
        <begin position="221"/>
        <end position="245"/>
    </location>
</feature>
<dbReference type="Proteomes" id="UP000292136">
    <property type="component" value="Unassembled WGS sequence"/>
</dbReference>
<dbReference type="InterPro" id="IPR000537">
    <property type="entry name" value="UbiA_prenyltransferase"/>
</dbReference>
<dbReference type="RefSeq" id="WP_130458932.1">
    <property type="nucleotide sequence ID" value="NZ_SHKM01000001.1"/>
</dbReference>
<dbReference type="EC" id="2.5.1.74" evidence="8 9"/>
<evidence type="ECO:0000256" key="4">
    <source>
        <dbReference type="ARBA" id="ARBA00022679"/>
    </source>
</evidence>
<evidence type="ECO:0000256" key="7">
    <source>
        <dbReference type="ARBA" id="ARBA00023136"/>
    </source>
</evidence>
<comment type="catalytic activity">
    <reaction evidence="8">
        <text>an all-trans-polyprenyl diphosphate + 1,4-dihydroxy-2-naphthoate + H(+) = a 2-demethylmenaquinol + CO2 + diphosphate</text>
        <dbReference type="Rhea" id="RHEA:26478"/>
        <dbReference type="Rhea" id="RHEA-COMP:9563"/>
        <dbReference type="Rhea" id="RHEA-COMP:9564"/>
        <dbReference type="ChEBI" id="CHEBI:11173"/>
        <dbReference type="ChEBI" id="CHEBI:15378"/>
        <dbReference type="ChEBI" id="CHEBI:16526"/>
        <dbReference type="ChEBI" id="CHEBI:33019"/>
        <dbReference type="ChEBI" id="CHEBI:55437"/>
        <dbReference type="ChEBI" id="CHEBI:58914"/>
        <dbReference type="EC" id="2.5.1.74"/>
    </reaction>
</comment>
<evidence type="ECO:0000256" key="8">
    <source>
        <dbReference type="HAMAP-Rule" id="MF_01937"/>
    </source>
</evidence>
<evidence type="ECO:0000313" key="10">
    <source>
        <dbReference type="EMBL" id="RZT90521.1"/>
    </source>
</evidence>
<feature type="transmembrane region" description="Helical" evidence="8">
    <location>
        <begin position="50"/>
        <end position="70"/>
    </location>
</feature>
<accession>A0ABY0IU26</accession>
<keyword evidence="7 8" id="KW-0472">Membrane</keyword>
<proteinExistence type="inferred from homology"/>
<dbReference type="InterPro" id="IPR004657">
    <property type="entry name" value="MenA"/>
</dbReference>
<dbReference type="NCBIfam" id="TIGR00751">
    <property type="entry name" value="menA"/>
    <property type="match status" value="1"/>
</dbReference>
<evidence type="ECO:0000256" key="2">
    <source>
        <dbReference type="ARBA" id="ARBA00022428"/>
    </source>
</evidence>
<dbReference type="NCBIfam" id="NF004751">
    <property type="entry name" value="PRK06080.1-3"/>
    <property type="match status" value="1"/>
</dbReference>
<feature type="transmembrane region" description="Helical" evidence="8">
    <location>
        <begin position="251"/>
        <end position="270"/>
    </location>
</feature>
<evidence type="ECO:0000256" key="5">
    <source>
        <dbReference type="ARBA" id="ARBA00022692"/>
    </source>
</evidence>
<keyword evidence="3 8" id="KW-1003">Cell membrane</keyword>
<evidence type="ECO:0000256" key="9">
    <source>
        <dbReference type="NCBIfam" id="TIGR00751"/>
    </source>
</evidence>
<keyword evidence="6 8" id="KW-1133">Transmembrane helix</keyword>
<dbReference type="Gene3D" id="1.10.357.140">
    <property type="entry name" value="UbiA prenyltransferase"/>
    <property type="match status" value="1"/>
</dbReference>
<reference evidence="10 11" key="1">
    <citation type="submission" date="2019-02" db="EMBL/GenBank/DDBJ databases">
        <title>Genomic Encyclopedia of Type Strains, Phase IV (KMG-IV): sequencing the most valuable type-strain genomes for metagenomic binning, comparative biology and taxonomic classification.</title>
        <authorList>
            <person name="Goeker M."/>
        </authorList>
    </citation>
    <scope>NUCLEOTIDE SEQUENCE [LARGE SCALE GENOMIC DNA]</scope>
    <source>
        <strain evidence="10 11">DSM 21223</strain>
    </source>
</reference>
<comment type="pathway">
    <text evidence="8">Quinol/quinone metabolism; menaquinone biosynthesis; menaquinol from 1,4-dihydroxy-2-naphthoate: step 1/2.</text>
</comment>
<dbReference type="EMBL" id="SHKM01000001">
    <property type="protein sequence ID" value="RZT90521.1"/>
    <property type="molecule type" value="Genomic_DNA"/>
</dbReference>
<dbReference type="PANTHER" id="PTHR13929">
    <property type="entry name" value="1,4-DIHYDROXY-2-NAPHTHOATE OCTAPRENYLTRANSFERASE"/>
    <property type="match status" value="1"/>
</dbReference>
<protein>
    <recommendedName>
        <fullName evidence="8 9">1,4-dihydroxy-2-naphthoate octaprenyltransferase</fullName>
        <shortName evidence="8">DHNA-octaprenyltransferase</shortName>
        <ecNumber evidence="8 9">2.5.1.74</ecNumber>
    </recommendedName>
</protein>
<sequence length="306" mass="32107">MNASTLASLSRPTPGQAWWLALRPRTLPVAAAPVLSTCALAWSETGQLRWLVALVTLAAALLIQIGTNLLNDVGDFERGTDTPDRLGPPRATAMGWLSAAQVKRGGFLALGGAFLLGIYLVGQGGWPIVLLGLASLFCGWAYTGGPKPIAYGPFGEVFVWLFFGLGAVLGTYYLQTGGLSRAALALANMSGLFAAAVIVVNNTRDRAGDARAGKRTLAVRLGLTGCRVEYGLLMLAPFVLLGWLAASGHHLAAGLPLLALPPALLLVVRFARAKPGTGHNLLLGRTAQLQLLFSFLLLLGCLFRPG</sequence>
<organism evidence="10 11">
    <name type="scientific">Azospira oryzae</name>
    <dbReference type="NCBI Taxonomy" id="146939"/>
    <lineage>
        <taxon>Bacteria</taxon>
        <taxon>Pseudomonadati</taxon>
        <taxon>Pseudomonadota</taxon>
        <taxon>Betaproteobacteria</taxon>
        <taxon>Rhodocyclales</taxon>
        <taxon>Rhodocyclaceae</taxon>
        <taxon>Azospira</taxon>
    </lineage>
</organism>
<dbReference type="HAMAP" id="MF_01937">
    <property type="entry name" value="MenA_1"/>
    <property type="match status" value="1"/>
</dbReference>
<comment type="subcellular location">
    <subcellularLocation>
        <location evidence="8">Cell membrane</location>
        <topology evidence="8">Multi-pass membrane protein</topology>
    </subcellularLocation>
    <subcellularLocation>
        <location evidence="1">Membrane</location>
        <topology evidence="1">Multi-pass membrane protein</topology>
    </subcellularLocation>
</comment>